<evidence type="ECO:0000313" key="9">
    <source>
        <dbReference type="Proteomes" id="UP001608902"/>
    </source>
</evidence>
<dbReference type="PANTHER" id="PTHR12305">
    <property type="entry name" value="PHOSPHATASE WITH HOMOLOGY TO TENSIN"/>
    <property type="match status" value="1"/>
</dbReference>
<dbReference type="PANTHER" id="PTHR12305:SF81">
    <property type="entry name" value="PHOSPHATIDYLINOSITOL 3,4,5-TRISPHOSPHATE 3-PHOSPHATASE AND DUAL-SPECIFICITY PROTEIN PHOSPHATASE PTEN"/>
    <property type="match status" value="1"/>
</dbReference>
<dbReference type="EMBL" id="JBGFUD010007441">
    <property type="protein sequence ID" value="MFH4981551.1"/>
    <property type="molecule type" value="Genomic_DNA"/>
</dbReference>
<dbReference type="PROSITE" id="PS50056">
    <property type="entry name" value="TYR_PHOSPHATASE_2"/>
    <property type="match status" value="1"/>
</dbReference>
<dbReference type="GO" id="GO:0004721">
    <property type="term" value="F:phosphoprotein phosphatase activity"/>
    <property type="evidence" value="ECO:0007669"/>
    <property type="project" value="UniProtKB-KW"/>
</dbReference>
<dbReference type="GO" id="GO:0016314">
    <property type="term" value="F:phosphatidylinositol-3,4,5-trisphosphate 3-phosphatase activity"/>
    <property type="evidence" value="ECO:0007669"/>
    <property type="project" value="UniProtKB-EC"/>
</dbReference>
<evidence type="ECO:0000256" key="2">
    <source>
        <dbReference type="ARBA" id="ARBA00007881"/>
    </source>
</evidence>
<dbReference type="Proteomes" id="UP001608902">
    <property type="component" value="Unassembled WGS sequence"/>
</dbReference>
<evidence type="ECO:0000256" key="5">
    <source>
        <dbReference type="ARBA" id="ARBA00022912"/>
    </source>
</evidence>
<dbReference type="InterPro" id="IPR029023">
    <property type="entry name" value="Tensin_phosphatase"/>
</dbReference>
<evidence type="ECO:0000259" key="7">
    <source>
        <dbReference type="PROSITE" id="PS51181"/>
    </source>
</evidence>
<feature type="domain" description="Phosphatase tensin-type" evidence="7">
    <location>
        <begin position="74"/>
        <end position="245"/>
    </location>
</feature>
<dbReference type="PROSITE" id="PS51181">
    <property type="entry name" value="PPASE_TENSIN"/>
    <property type="match status" value="1"/>
</dbReference>
<gene>
    <name evidence="8" type="ORF">AB6A40_008260</name>
</gene>
<evidence type="ECO:0000313" key="8">
    <source>
        <dbReference type="EMBL" id="MFH4981551.1"/>
    </source>
</evidence>
<proteinExistence type="inferred from homology"/>
<dbReference type="AlphaFoldDB" id="A0ABD6EVP9"/>
<comment type="similarity">
    <text evidence="2">Belongs to the PTEN phosphatase protein family.</text>
</comment>
<keyword evidence="9" id="KW-1185">Reference proteome</keyword>
<dbReference type="CDD" id="cd14509">
    <property type="entry name" value="PTP_PTEN"/>
    <property type="match status" value="1"/>
</dbReference>
<comment type="subcellular location">
    <subcellularLocation>
        <location evidence="1">Cell projection</location>
        <location evidence="1">Neuron projection</location>
    </subcellularLocation>
</comment>
<dbReference type="InterPro" id="IPR016130">
    <property type="entry name" value="Tyr_Pase_AS"/>
</dbReference>
<keyword evidence="4" id="KW-0378">Hydrolase</keyword>
<dbReference type="Gene3D" id="3.90.190.10">
    <property type="entry name" value="Protein tyrosine phosphatase superfamily"/>
    <property type="match status" value="1"/>
</dbReference>
<feature type="domain" description="Tyrosine specific protein phosphatases" evidence="6">
    <location>
        <begin position="162"/>
        <end position="224"/>
    </location>
</feature>
<dbReference type="InterPro" id="IPR003595">
    <property type="entry name" value="Tyr_Pase_cat"/>
</dbReference>
<dbReference type="SMART" id="SM00404">
    <property type="entry name" value="PTPc_motif"/>
    <property type="match status" value="1"/>
</dbReference>
<evidence type="ECO:0000259" key="6">
    <source>
        <dbReference type="PROSITE" id="PS50056"/>
    </source>
</evidence>
<dbReference type="Gene3D" id="2.60.40.1110">
    <property type="match status" value="1"/>
</dbReference>
<dbReference type="InterPro" id="IPR029021">
    <property type="entry name" value="Prot-tyrosine_phosphatase-like"/>
</dbReference>
<organism evidence="8 9">
    <name type="scientific">Gnathostoma spinigerum</name>
    <dbReference type="NCBI Taxonomy" id="75299"/>
    <lineage>
        <taxon>Eukaryota</taxon>
        <taxon>Metazoa</taxon>
        <taxon>Ecdysozoa</taxon>
        <taxon>Nematoda</taxon>
        <taxon>Chromadorea</taxon>
        <taxon>Rhabditida</taxon>
        <taxon>Spirurina</taxon>
        <taxon>Gnathostomatomorpha</taxon>
        <taxon>Gnathostomatoidea</taxon>
        <taxon>Gnathostomatidae</taxon>
        <taxon>Gnathostoma</taxon>
    </lineage>
</organism>
<evidence type="ECO:0000256" key="4">
    <source>
        <dbReference type="ARBA" id="ARBA00022801"/>
    </source>
</evidence>
<name>A0ABD6EVP9_9BILA</name>
<sequence length="438" mass="50031">MSAECPSTSDASNFVGGVSSSSDLISDPVAIPSTSASSPATTVPCSSPSASCVSTKPSDVIFNPWRNLVSQNRRRYKRDKFDLDLTYITDRIIAMGFPATDQEKLYRNSMEATVKFLENFHSGHYMVFNLRGHHVYDPSYFHNRVMTFEMNDHHPPRLELMAPFCRAVHDYLASDDRNVVAVHCKAGKGRTGVMICAYLTYINFYLSPRQNMDYYSIVRTLNNKGVTIPSQRRYVYYFSHLRRRHLNYMPLRTELIGVYFERPPRLNGLLFNGAFRLRVANGDVDVFIPGPICMKGRYSDEEEEMWSRHPNGIGDDHYDAHNPVAGRDCISRRCYGWTVPSSNRVIVEGDVRVDIYVKKSVKGLKWTMNEREKFGHIWFNTMFSCPSFCGGTYIHGDEAYPYPKGGIKPVTSLSQRCLRNATERSENSITISFFGRHL</sequence>
<reference evidence="8 9" key="1">
    <citation type="submission" date="2024-08" db="EMBL/GenBank/DDBJ databases">
        <title>Gnathostoma spinigerum genome.</title>
        <authorList>
            <person name="Gonzalez-Bertolin B."/>
            <person name="Monzon S."/>
            <person name="Zaballos A."/>
            <person name="Jimenez P."/>
            <person name="Dekumyoy P."/>
            <person name="Varona S."/>
            <person name="Cuesta I."/>
            <person name="Sumanam S."/>
            <person name="Adisakwattana P."/>
            <person name="Gasser R.B."/>
            <person name="Hernandez-Gonzalez A."/>
            <person name="Young N.D."/>
            <person name="Perteguer M.J."/>
        </authorList>
    </citation>
    <scope>NUCLEOTIDE SEQUENCE [LARGE SCALE GENOMIC DNA]</scope>
    <source>
        <strain evidence="8">AL3</strain>
        <tissue evidence="8">Liver</tissue>
    </source>
</reference>
<dbReference type="InterPro" id="IPR051281">
    <property type="entry name" value="Dual-spec_lipid-protein_phosph"/>
</dbReference>
<dbReference type="PROSITE" id="PS00383">
    <property type="entry name" value="TYR_PHOSPHATASE_1"/>
    <property type="match status" value="1"/>
</dbReference>
<comment type="caution">
    <text evidence="8">The sequence shown here is derived from an EMBL/GenBank/DDBJ whole genome shotgun (WGS) entry which is preliminary data.</text>
</comment>
<dbReference type="SUPFAM" id="SSF52799">
    <property type="entry name" value="(Phosphotyrosine protein) phosphatases II"/>
    <property type="match status" value="1"/>
</dbReference>
<keyword evidence="5" id="KW-0904">Protein phosphatase</keyword>
<dbReference type="InterPro" id="IPR045101">
    <property type="entry name" value="PTP_PTEN"/>
</dbReference>
<evidence type="ECO:0000256" key="3">
    <source>
        <dbReference type="ARBA" id="ARBA00013015"/>
    </source>
</evidence>
<dbReference type="EC" id="3.1.3.67" evidence="3"/>
<evidence type="ECO:0000256" key="1">
    <source>
        <dbReference type="ARBA" id="ARBA00004487"/>
    </source>
</evidence>
<accession>A0ABD6EVP9</accession>
<protein>
    <recommendedName>
        <fullName evidence="3">phosphatidylinositol-3,4,5-trisphosphate 3-phosphatase</fullName>
        <ecNumber evidence="3">3.1.3.67</ecNumber>
    </recommendedName>
</protein>
<dbReference type="InterPro" id="IPR000387">
    <property type="entry name" value="Tyr_Pase_dom"/>
</dbReference>
<dbReference type="GO" id="GO:0043005">
    <property type="term" value="C:neuron projection"/>
    <property type="evidence" value="ECO:0007669"/>
    <property type="project" value="UniProtKB-SubCell"/>
</dbReference>
<dbReference type="Pfam" id="PF22785">
    <property type="entry name" value="Tc-R-P"/>
    <property type="match status" value="1"/>
</dbReference>